<organism evidence="1 4">
    <name type="scientific">Adineta steineri</name>
    <dbReference type="NCBI Taxonomy" id="433720"/>
    <lineage>
        <taxon>Eukaryota</taxon>
        <taxon>Metazoa</taxon>
        <taxon>Spiralia</taxon>
        <taxon>Gnathifera</taxon>
        <taxon>Rotifera</taxon>
        <taxon>Eurotatoria</taxon>
        <taxon>Bdelloidea</taxon>
        <taxon>Adinetida</taxon>
        <taxon>Adinetidae</taxon>
        <taxon>Adineta</taxon>
    </lineage>
</organism>
<dbReference type="Proteomes" id="UP000663877">
    <property type="component" value="Unassembled WGS sequence"/>
</dbReference>
<evidence type="ECO:0000313" key="2">
    <source>
        <dbReference type="EMBL" id="CAF1217332.1"/>
    </source>
</evidence>
<dbReference type="EMBL" id="CAJNOI010000266">
    <property type="protein sequence ID" value="CAF1217332.1"/>
    <property type="molecule type" value="Genomic_DNA"/>
</dbReference>
<gene>
    <name evidence="2" type="ORF">BJG266_LOCUS27782</name>
    <name evidence="1" type="ORF">QVE165_LOCUS10070</name>
    <name evidence="3" type="ORF">QVE165_LOCUS32497</name>
</gene>
<reference evidence="1" key="1">
    <citation type="submission" date="2021-02" db="EMBL/GenBank/DDBJ databases">
        <authorList>
            <person name="Nowell W R."/>
        </authorList>
    </citation>
    <scope>NUCLEOTIDE SEQUENCE</scope>
</reference>
<name>A0A814ACD4_9BILA</name>
<evidence type="ECO:0000313" key="1">
    <source>
        <dbReference type="EMBL" id="CAF0912224.1"/>
    </source>
</evidence>
<protein>
    <submittedName>
        <fullName evidence="1">Uncharacterized protein</fullName>
    </submittedName>
</protein>
<proteinExistence type="predicted"/>
<dbReference type="EMBL" id="CAJNOM010000289">
    <property type="protein sequence ID" value="CAF1323863.1"/>
    <property type="molecule type" value="Genomic_DNA"/>
</dbReference>
<comment type="caution">
    <text evidence="1">The sequence shown here is derived from an EMBL/GenBank/DDBJ whole genome shotgun (WGS) entry which is preliminary data.</text>
</comment>
<dbReference type="AlphaFoldDB" id="A0A814ACD4"/>
<dbReference type="EMBL" id="CAJNOM010000047">
    <property type="protein sequence ID" value="CAF0912224.1"/>
    <property type="molecule type" value="Genomic_DNA"/>
</dbReference>
<sequence length="74" mass="8590">MGLSVKDHKAESATEIAITTVYLFGEPRILQSGHRFPCRYLINGIHVTAHPRSHPQDGKFSRKRVKMMHFRWSE</sequence>
<evidence type="ECO:0000313" key="3">
    <source>
        <dbReference type="EMBL" id="CAF1323863.1"/>
    </source>
</evidence>
<evidence type="ECO:0000313" key="4">
    <source>
        <dbReference type="Proteomes" id="UP000663832"/>
    </source>
</evidence>
<accession>A0A814ACD4</accession>
<keyword evidence="4" id="KW-1185">Reference proteome</keyword>
<dbReference type="Proteomes" id="UP000663832">
    <property type="component" value="Unassembled WGS sequence"/>
</dbReference>